<feature type="region of interest" description="Disordered" evidence="1">
    <location>
        <begin position="112"/>
        <end position="133"/>
    </location>
</feature>
<accession>A0ABU9GBG6</accession>
<gene>
    <name evidence="5" type="ORF">V6243_03140</name>
</gene>
<dbReference type="EMBL" id="JBAKAP010000003">
    <property type="protein sequence ID" value="MEL0615811.1"/>
    <property type="molecule type" value="Genomic_DNA"/>
</dbReference>
<feature type="domain" description="Bacterial Ig" evidence="2">
    <location>
        <begin position="233"/>
        <end position="310"/>
    </location>
</feature>
<evidence type="ECO:0000313" key="6">
    <source>
        <dbReference type="Proteomes" id="UP001378242"/>
    </source>
</evidence>
<feature type="domain" description="Bacterial Ig" evidence="2">
    <location>
        <begin position="424"/>
        <end position="501"/>
    </location>
</feature>
<protein>
    <submittedName>
        <fullName evidence="5">Ig-like domain-containing protein</fullName>
    </submittedName>
</protein>
<evidence type="ECO:0000256" key="1">
    <source>
        <dbReference type="SAM" id="MobiDB-lite"/>
    </source>
</evidence>
<name>A0ABU9GBG6_COBMA</name>
<sequence>MSLDISPDEIAGLSRSGDDLVLTLQNGEVITLDGFYIDPQEESHLYLQGDDFAGDIYRIDMAGTSPGNIPYEAIPVENTIESAFLATTLGASGTTLAALGMIGATGLMIGGTNSGGGSQDDDTPSPSNAPDAPEIVSIVDDVDPVTGELASGDSTDDTTPTLTGTAEAGSSVAIYDGETLLDTVTADADGNWSVTLSDPLAEGDHSLTAVATDTAGNESDPSEVIELTVDTTAPEAPVLEETDGTTLSGTGEPGATITVTNGDGDVLGETTVDANGDFSLELTPDQEDGTELTATATDDAGNESDASAIVTVPTAGDITAPAAPVITSVDDNVGSVTGELASGDSTDDTTPTLTGTAEAGSSVAIYDGETLLDTVTADADGNWSVTLSDPLAEGDHSLTAVATDAAGNESDPSEVMELTVDTTAPEAPVLEETDGTTLSGTGEPGATISITDGNGDEVATTEVGDDGNFEITLDPMPEDGTELTATATDPAGNTSAPSNPVTVDSNT</sequence>
<dbReference type="InterPro" id="IPR013783">
    <property type="entry name" value="Ig-like_fold"/>
</dbReference>
<evidence type="ECO:0000259" key="3">
    <source>
        <dbReference type="Pfam" id="PF19077"/>
    </source>
</evidence>
<dbReference type="InterPro" id="IPR044016">
    <property type="entry name" value="Big_13"/>
</dbReference>
<evidence type="ECO:0000259" key="2">
    <source>
        <dbReference type="Pfam" id="PF17936"/>
    </source>
</evidence>
<dbReference type="InterPro" id="IPR041498">
    <property type="entry name" value="Big_6"/>
</dbReference>
<feature type="compositionally biased region" description="Low complexity" evidence="1">
    <location>
        <begin position="150"/>
        <end position="165"/>
    </location>
</feature>
<feature type="region of interest" description="Disordered" evidence="1">
    <location>
        <begin position="473"/>
        <end position="507"/>
    </location>
</feature>
<dbReference type="Gene3D" id="2.60.40.10">
    <property type="entry name" value="Immunoglobulins"/>
    <property type="match status" value="4"/>
</dbReference>
<dbReference type="Pfam" id="PF22783">
    <property type="entry name" value="BapA_N"/>
    <property type="match status" value="1"/>
</dbReference>
<organism evidence="5 6">
    <name type="scientific">Cobetia marina</name>
    <name type="common">Deleya marina</name>
    <dbReference type="NCBI Taxonomy" id="28258"/>
    <lineage>
        <taxon>Bacteria</taxon>
        <taxon>Pseudomonadati</taxon>
        <taxon>Pseudomonadota</taxon>
        <taxon>Gammaproteobacteria</taxon>
        <taxon>Oceanospirillales</taxon>
        <taxon>Halomonadaceae</taxon>
        <taxon>Cobetia</taxon>
    </lineage>
</organism>
<feature type="compositionally biased region" description="Polar residues" evidence="1">
    <location>
        <begin position="483"/>
        <end position="507"/>
    </location>
</feature>
<feature type="domain" description="Bacterial Ig-like" evidence="3">
    <location>
        <begin position="328"/>
        <end position="422"/>
    </location>
</feature>
<evidence type="ECO:0000259" key="4">
    <source>
        <dbReference type="Pfam" id="PF22783"/>
    </source>
</evidence>
<feature type="domain" description="Bacterial Ig-like" evidence="3">
    <location>
        <begin position="145"/>
        <end position="231"/>
    </location>
</feature>
<feature type="region of interest" description="Disordered" evidence="1">
    <location>
        <begin position="145"/>
        <end position="165"/>
    </location>
</feature>
<feature type="domain" description="Biofilm-associated protein BapA-like prefix-like" evidence="4">
    <location>
        <begin position="2"/>
        <end position="74"/>
    </location>
</feature>
<dbReference type="RefSeq" id="WP_341541814.1">
    <property type="nucleotide sequence ID" value="NZ_JBAKAP010000003.1"/>
</dbReference>
<dbReference type="Proteomes" id="UP001378242">
    <property type="component" value="Unassembled WGS sequence"/>
</dbReference>
<keyword evidence="6" id="KW-1185">Reference proteome</keyword>
<dbReference type="InterPro" id="IPR048051">
    <property type="entry name" value="BapA-like_prefix-like"/>
</dbReference>
<comment type="caution">
    <text evidence="5">The sequence shown here is derived from an EMBL/GenBank/DDBJ whole genome shotgun (WGS) entry which is preliminary data.</text>
</comment>
<dbReference type="Pfam" id="PF17936">
    <property type="entry name" value="Big_6"/>
    <property type="match status" value="2"/>
</dbReference>
<reference evidence="5 6" key="1">
    <citation type="submission" date="2024-02" db="EMBL/GenBank/DDBJ databases">
        <title>Bacteria isolated from the canopy kelp, Nereocystis luetkeana.</title>
        <authorList>
            <person name="Pfister C.A."/>
            <person name="Younker I.T."/>
            <person name="Light S.H."/>
        </authorList>
    </citation>
    <scope>NUCLEOTIDE SEQUENCE [LARGE SCALE GENOMIC DNA]</scope>
    <source>
        <strain evidence="5 6">TI.5.07</strain>
    </source>
</reference>
<proteinExistence type="predicted"/>
<evidence type="ECO:0000313" key="5">
    <source>
        <dbReference type="EMBL" id="MEL0615811.1"/>
    </source>
</evidence>
<feature type="non-terminal residue" evidence="5">
    <location>
        <position position="507"/>
    </location>
</feature>
<dbReference type="Pfam" id="PF19077">
    <property type="entry name" value="Big_13"/>
    <property type="match status" value="2"/>
</dbReference>
<dbReference type="NCBIfam" id="NF033510">
    <property type="entry name" value="Ca_tandemer"/>
    <property type="match status" value="4"/>
</dbReference>
<dbReference type="NCBIfam" id="NF033677">
    <property type="entry name" value="biofilm_BapA_N"/>
    <property type="match status" value="1"/>
</dbReference>